<feature type="domain" description="Major facilitator superfamily (MFS) profile" evidence="8">
    <location>
        <begin position="13"/>
        <end position="398"/>
    </location>
</feature>
<evidence type="ECO:0000256" key="4">
    <source>
        <dbReference type="ARBA" id="ARBA00022692"/>
    </source>
</evidence>
<feature type="transmembrane region" description="Helical" evidence="7">
    <location>
        <begin position="92"/>
        <end position="113"/>
    </location>
</feature>
<gene>
    <name evidence="9" type="ORF">P8V03_12650</name>
</gene>
<organism evidence="9 10">
    <name type="scientific">Clostridium tanneri</name>
    <dbReference type="NCBI Taxonomy" id="3037988"/>
    <lineage>
        <taxon>Bacteria</taxon>
        <taxon>Bacillati</taxon>
        <taxon>Bacillota</taxon>
        <taxon>Clostridia</taxon>
        <taxon>Eubacteriales</taxon>
        <taxon>Clostridiaceae</taxon>
        <taxon>Clostridium</taxon>
    </lineage>
</organism>
<comment type="caution">
    <text evidence="9">The sequence shown here is derived from an EMBL/GenBank/DDBJ whole genome shotgun (WGS) entry which is preliminary data.</text>
</comment>
<feature type="transmembrane region" description="Helical" evidence="7">
    <location>
        <begin position="215"/>
        <end position="237"/>
    </location>
</feature>
<dbReference type="Gene3D" id="1.20.1250.20">
    <property type="entry name" value="MFS general substrate transporter like domains"/>
    <property type="match status" value="1"/>
</dbReference>
<accession>A0ABU4JV13</accession>
<proteinExistence type="predicted"/>
<feature type="transmembrane region" description="Helical" evidence="7">
    <location>
        <begin position="371"/>
        <end position="397"/>
    </location>
</feature>
<keyword evidence="4 7" id="KW-0812">Transmembrane</keyword>
<feature type="transmembrane region" description="Helical" evidence="7">
    <location>
        <begin position="335"/>
        <end position="359"/>
    </location>
</feature>
<dbReference type="InterPro" id="IPR011701">
    <property type="entry name" value="MFS"/>
</dbReference>
<comment type="subcellular location">
    <subcellularLocation>
        <location evidence="1">Cell membrane</location>
        <topology evidence="1">Multi-pass membrane protein</topology>
    </subcellularLocation>
</comment>
<dbReference type="InterPro" id="IPR036259">
    <property type="entry name" value="MFS_trans_sf"/>
</dbReference>
<evidence type="ECO:0000256" key="5">
    <source>
        <dbReference type="ARBA" id="ARBA00022989"/>
    </source>
</evidence>
<keyword evidence="3" id="KW-1003">Cell membrane</keyword>
<dbReference type="PANTHER" id="PTHR23517">
    <property type="entry name" value="RESISTANCE PROTEIN MDTM, PUTATIVE-RELATED-RELATED"/>
    <property type="match status" value="1"/>
</dbReference>
<dbReference type="InterPro" id="IPR020846">
    <property type="entry name" value="MFS_dom"/>
</dbReference>
<feature type="transmembrane region" description="Helical" evidence="7">
    <location>
        <begin position="141"/>
        <end position="162"/>
    </location>
</feature>
<dbReference type="RefSeq" id="WP_318798374.1">
    <property type="nucleotide sequence ID" value="NZ_JARUJP010000014.1"/>
</dbReference>
<dbReference type="SUPFAM" id="SSF103473">
    <property type="entry name" value="MFS general substrate transporter"/>
    <property type="match status" value="1"/>
</dbReference>
<evidence type="ECO:0000256" key="7">
    <source>
        <dbReference type="SAM" id="Phobius"/>
    </source>
</evidence>
<evidence type="ECO:0000256" key="1">
    <source>
        <dbReference type="ARBA" id="ARBA00004651"/>
    </source>
</evidence>
<keyword evidence="6 7" id="KW-0472">Membrane</keyword>
<feature type="transmembrane region" description="Helical" evidence="7">
    <location>
        <begin position="47"/>
        <end position="71"/>
    </location>
</feature>
<evidence type="ECO:0000256" key="2">
    <source>
        <dbReference type="ARBA" id="ARBA00022448"/>
    </source>
</evidence>
<dbReference type="InterPro" id="IPR050171">
    <property type="entry name" value="MFS_Transporters"/>
</dbReference>
<evidence type="ECO:0000259" key="8">
    <source>
        <dbReference type="PROSITE" id="PS50850"/>
    </source>
</evidence>
<name>A0ABU4JV13_9CLOT</name>
<evidence type="ECO:0000313" key="10">
    <source>
        <dbReference type="Proteomes" id="UP001281656"/>
    </source>
</evidence>
<reference evidence="9 10" key="1">
    <citation type="submission" date="2023-04" db="EMBL/GenBank/DDBJ databases">
        <title>Clostridium tannerae sp. nov., isolated from the fecal material of an alpaca.</title>
        <authorList>
            <person name="Miller S."/>
            <person name="Hendry M."/>
            <person name="King J."/>
            <person name="Sankaranarayanan K."/>
            <person name="Lawson P.A."/>
        </authorList>
    </citation>
    <scope>NUCLEOTIDE SEQUENCE [LARGE SCALE GENOMIC DNA]</scope>
    <source>
        <strain evidence="9 10">A1-XYC3</strain>
    </source>
</reference>
<dbReference type="PROSITE" id="PS50850">
    <property type="entry name" value="MFS"/>
    <property type="match status" value="1"/>
</dbReference>
<dbReference type="Pfam" id="PF07690">
    <property type="entry name" value="MFS_1"/>
    <property type="match status" value="1"/>
</dbReference>
<evidence type="ECO:0000256" key="6">
    <source>
        <dbReference type="ARBA" id="ARBA00023136"/>
    </source>
</evidence>
<keyword evidence="5 7" id="KW-1133">Transmembrane helix</keyword>
<dbReference type="Proteomes" id="UP001281656">
    <property type="component" value="Unassembled WGS sequence"/>
</dbReference>
<feature type="transmembrane region" description="Helical" evidence="7">
    <location>
        <begin position="14"/>
        <end position="35"/>
    </location>
</feature>
<sequence length="404" mass="43539">MKYGIPKMSLNRDILILLLSILILHIGIYIITPIFPVLLSSEKRLTAAQIGLVIGVGSLASQLGSVLGGFLSDRVGNRTTMVIGALFQSSALFGYGISNTFFLLLIFSIVNGIGGGTYAPTVRAAIASIASDSSKGRTTAFSLRGIAANIGVCIAGLLILFLSNKQSMFIFFTSAAIFLLLALVTWIFLPKDCGGRECPKLPLNSYSLIFKNRSFIIFTIISLLISAVYAQLTLLLPLRAEAVLNNGKIVGSIWTITSIIVIIFQGFISKYILQRFGPFTSLSWSVLFFGAGIFLIGLSSNFLFLTFSAIIFLIGEMMMLPTTDSLTSEFAHADLIGAYFSVASLISGFGTALGNFIGGKIISIYGINSSIYPWIVFAIAAIIISGMTFMTGTLHLMKKEIREL</sequence>
<evidence type="ECO:0000256" key="3">
    <source>
        <dbReference type="ARBA" id="ARBA00022475"/>
    </source>
</evidence>
<keyword evidence="2" id="KW-0813">Transport</keyword>
<dbReference type="EMBL" id="JARUJP010000014">
    <property type="protein sequence ID" value="MDW8801999.1"/>
    <property type="molecule type" value="Genomic_DNA"/>
</dbReference>
<feature type="transmembrane region" description="Helical" evidence="7">
    <location>
        <begin position="249"/>
        <end position="268"/>
    </location>
</feature>
<feature type="transmembrane region" description="Helical" evidence="7">
    <location>
        <begin position="169"/>
        <end position="189"/>
    </location>
</feature>
<feature type="transmembrane region" description="Helical" evidence="7">
    <location>
        <begin position="288"/>
        <end position="314"/>
    </location>
</feature>
<evidence type="ECO:0000313" key="9">
    <source>
        <dbReference type="EMBL" id="MDW8801999.1"/>
    </source>
</evidence>
<protein>
    <submittedName>
        <fullName evidence="9">MFS transporter</fullName>
    </submittedName>
</protein>
<dbReference type="PANTHER" id="PTHR23517:SF2">
    <property type="entry name" value="MULTIDRUG RESISTANCE PROTEIN MDTH"/>
    <property type="match status" value="1"/>
</dbReference>
<keyword evidence="10" id="KW-1185">Reference proteome</keyword>